<organism evidence="2 3">
    <name type="scientific">Dermabacter jinjuensis</name>
    <dbReference type="NCBI Taxonomy" id="1667168"/>
    <lineage>
        <taxon>Bacteria</taxon>
        <taxon>Bacillati</taxon>
        <taxon>Actinomycetota</taxon>
        <taxon>Actinomycetes</taxon>
        <taxon>Micrococcales</taxon>
        <taxon>Dermabacteraceae</taxon>
        <taxon>Dermabacter</taxon>
    </lineage>
</organism>
<gene>
    <name evidence="2" type="ORF">COP05_03810</name>
</gene>
<name>A0ABN5DMA1_9MICO</name>
<dbReference type="EMBL" id="CP023482">
    <property type="protein sequence ID" value="ATH96318.1"/>
    <property type="molecule type" value="Genomic_DNA"/>
</dbReference>
<dbReference type="Pfam" id="PF16264">
    <property type="entry name" value="SatD"/>
    <property type="match status" value="1"/>
</dbReference>
<feature type="region of interest" description="Disordered" evidence="1">
    <location>
        <begin position="131"/>
        <end position="159"/>
    </location>
</feature>
<dbReference type="Proteomes" id="UP000815698">
    <property type="component" value="Chromosome"/>
</dbReference>
<proteinExistence type="predicted"/>
<evidence type="ECO:0000256" key="1">
    <source>
        <dbReference type="SAM" id="MobiDB-lite"/>
    </source>
</evidence>
<accession>A0ABN5DMA1</accession>
<evidence type="ECO:0008006" key="4">
    <source>
        <dbReference type="Google" id="ProtNLM"/>
    </source>
</evidence>
<evidence type="ECO:0000313" key="3">
    <source>
        <dbReference type="Proteomes" id="UP000815698"/>
    </source>
</evidence>
<sequence>MAPVKDQAYAVAVIGDIVNSRDHNRTALHEHLTGALNAIQTPSHERLHPTVGDEIQGVFATHGDALRATHILRLHLREHDIDIRFGIGAGEIRIIDEGAGIQDGSAWWAAREALERTEELAQTSGFSGIRTGLSAATSEDTKSDGRRATVGAQAPQGNDTPLPEALCHLIDAHVSALKGGACGSLRGILEGESNGDTAARLGISPSANTQRIMRHDLRPLAEAMRATWVSNAPAARPEC</sequence>
<protein>
    <recommendedName>
        <fullName evidence="4">RNA polymerase subunit sigma-70</fullName>
    </recommendedName>
</protein>
<keyword evidence="3" id="KW-1185">Reference proteome</keyword>
<evidence type="ECO:0000313" key="2">
    <source>
        <dbReference type="EMBL" id="ATH96318.1"/>
    </source>
</evidence>
<dbReference type="RefSeq" id="WP_096882743.1">
    <property type="nucleotide sequence ID" value="NZ_CP023482.1"/>
</dbReference>
<dbReference type="InterPro" id="IPR032580">
    <property type="entry name" value="SatD"/>
</dbReference>
<reference evidence="2 3" key="1">
    <citation type="journal article" date="2016" name="Int. J. Syst. Evol. Microbiol.">
        <title>Dermabacter jinjuensis sp. nov., a novel species of the genus Dermabacter isolated from a clinical specimen.</title>
        <authorList>
            <person name="Park Y.K."/>
            <person name="Lee K.M."/>
            <person name="Lee W.K."/>
            <person name="Cho M.J."/>
            <person name="Lee H.S."/>
            <person name="Cho Y.G."/>
            <person name="Lee Y.C."/>
            <person name="Lee W.K."/>
            <person name="Seong W.K."/>
            <person name="Hwang K.J."/>
        </authorList>
    </citation>
    <scope>NUCLEOTIDE SEQUENCE [LARGE SCALE GENOMIC DNA]</scope>
    <source>
        <strain evidence="2 3">32T</strain>
    </source>
</reference>